<feature type="region of interest" description="Disordered" evidence="4">
    <location>
        <begin position="288"/>
        <end position="307"/>
    </location>
</feature>
<evidence type="ECO:0000313" key="6">
    <source>
        <dbReference type="EMBL" id="OUZ99142.1"/>
    </source>
</evidence>
<feature type="region of interest" description="Disordered" evidence="4">
    <location>
        <begin position="1"/>
        <end position="65"/>
    </location>
</feature>
<organism evidence="6 7">
    <name type="scientific">Macleaya cordata</name>
    <name type="common">Five-seeded plume-poppy</name>
    <name type="synonym">Bocconia cordata</name>
    <dbReference type="NCBI Taxonomy" id="56857"/>
    <lineage>
        <taxon>Eukaryota</taxon>
        <taxon>Viridiplantae</taxon>
        <taxon>Streptophyta</taxon>
        <taxon>Embryophyta</taxon>
        <taxon>Tracheophyta</taxon>
        <taxon>Spermatophyta</taxon>
        <taxon>Magnoliopsida</taxon>
        <taxon>Ranunculales</taxon>
        <taxon>Papaveraceae</taxon>
        <taxon>Papaveroideae</taxon>
        <taxon>Macleaya</taxon>
    </lineage>
</organism>
<dbReference type="EMBL" id="MVGT01004544">
    <property type="protein sequence ID" value="OUZ99142.1"/>
    <property type="molecule type" value="Genomic_DNA"/>
</dbReference>
<keyword evidence="1" id="KW-0805">Transcription regulation</keyword>
<dbReference type="Gene3D" id="1.10.10.60">
    <property type="entry name" value="Homeodomain-like"/>
    <property type="match status" value="1"/>
</dbReference>
<dbReference type="Proteomes" id="UP000195402">
    <property type="component" value="Unassembled WGS sequence"/>
</dbReference>
<gene>
    <name evidence="6" type="ORF">BVC80_9077g80</name>
</gene>
<dbReference type="STRING" id="56857.A0A200PLR5"/>
<dbReference type="PANTHER" id="PTHR31314">
    <property type="entry name" value="MYB FAMILY TRANSCRIPTION FACTOR PHL7-LIKE"/>
    <property type="match status" value="1"/>
</dbReference>
<evidence type="ECO:0000313" key="7">
    <source>
        <dbReference type="Proteomes" id="UP000195402"/>
    </source>
</evidence>
<dbReference type="NCBIfam" id="TIGR01557">
    <property type="entry name" value="myb_SHAQKYF"/>
    <property type="match status" value="1"/>
</dbReference>
<evidence type="ECO:0000256" key="3">
    <source>
        <dbReference type="ARBA" id="ARBA00023242"/>
    </source>
</evidence>
<dbReference type="InterPro" id="IPR017930">
    <property type="entry name" value="Myb_dom"/>
</dbReference>
<dbReference type="OrthoDB" id="551907at2759"/>
<dbReference type="OMA" id="DNHIYNL"/>
<dbReference type="InterPro" id="IPR046955">
    <property type="entry name" value="PHR1-like"/>
</dbReference>
<evidence type="ECO:0000256" key="2">
    <source>
        <dbReference type="ARBA" id="ARBA00023163"/>
    </source>
</evidence>
<dbReference type="GO" id="GO:0003700">
    <property type="term" value="F:DNA-binding transcription factor activity"/>
    <property type="evidence" value="ECO:0007669"/>
    <property type="project" value="InterPro"/>
</dbReference>
<comment type="caution">
    <text evidence="6">The sequence shown here is derived from an EMBL/GenBank/DDBJ whole genome shotgun (WGS) entry which is preliminary data.</text>
</comment>
<dbReference type="Pfam" id="PF00249">
    <property type="entry name" value="Myb_DNA-binding"/>
    <property type="match status" value="1"/>
</dbReference>
<dbReference type="PROSITE" id="PS51294">
    <property type="entry name" value="HTH_MYB"/>
    <property type="match status" value="1"/>
</dbReference>
<dbReference type="InParanoid" id="A0A200PLR5"/>
<name>A0A200PLR5_MACCD</name>
<keyword evidence="7" id="KW-1185">Reference proteome</keyword>
<evidence type="ECO:0000259" key="5">
    <source>
        <dbReference type="PROSITE" id="PS51294"/>
    </source>
</evidence>
<feature type="compositionally biased region" description="Acidic residues" evidence="4">
    <location>
        <begin position="18"/>
        <end position="34"/>
    </location>
</feature>
<protein>
    <submittedName>
        <fullName evidence="6">SANT/Myb domain</fullName>
    </submittedName>
</protein>
<keyword evidence="2" id="KW-0804">Transcription</keyword>
<dbReference type="FunFam" id="1.10.10.60:FF:000002">
    <property type="entry name" value="Myb family transcription factor"/>
    <property type="match status" value="1"/>
</dbReference>
<dbReference type="InterPro" id="IPR001005">
    <property type="entry name" value="SANT/Myb"/>
</dbReference>
<keyword evidence="3" id="KW-0539">Nucleus</keyword>
<sequence>MKESTSTEASNTNIGDKNEDEEDEEEVDDDEEEEEKPKNGGSSSNSTVEENERKANSVGSGVRPYVRSKTPRLRWTPDLHLCFVHAVERLGGQDRATPKLVLQLMNIKGLSIAHVKSHLQMYRSKKIDDRGQVITEQGQLMEGGDAHIYNLSQLPMLQGFNQRPTPSSFCYDNFSWRGHGKWISSPYMSAVANNRARPGIYGSVAERIFGGNTPNWNFHIGSSTTSNNEQNRKRTDQEPQNEFRSTTSFAHESWKTQFRSFPIEPTNFITTTQLQAIRGREKLNSLNIISSSNSSPKTDWRTTTEKRKAAKRKASDCDLDLNLSLKITSTHDDVQCKKDLQEDEEVIGSDLTLSLFSPSSKIRRLKEGDDDDDDDDSRDQHARLASTLNLTI</sequence>
<reference evidence="6 7" key="1">
    <citation type="journal article" date="2017" name="Mol. Plant">
        <title>The Genome of Medicinal Plant Macleaya cordata Provides New Insights into Benzylisoquinoline Alkaloids Metabolism.</title>
        <authorList>
            <person name="Liu X."/>
            <person name="Liu Y."/>
            <person name="Huang P."/>
            <person name="Ma Y."/>
            <person name="Qing Z."/>
            <person name="Tang Q."/>
            <person name="Cao H."/>
            <person name="Cheng P."/>
            <person name="Zheng Y."/>
            <person name="Yuan Z."/>
            <person name="Zhou Y."/>
            <person name="Liu J."/>
            <person name="Tang Z."/>
            <person name="Zhuo Y."/>
            <person name="Zhang Y."/>
            <person name="Yu L."/>
            <person name="Huang J."/>
            <person name="Yang P."/>
            <person name="Peng Q."/>
            <person name="Zhang J."/>
            <person name="Jiang W."/>
            <person name="Zhang Z."/>
            <person name="Lin K."/>
            <person name="Ro D.K."/>
            <person name="Chen X."/>
            <person name="Xiong X."/>
            <person name="Shang Y."/>
            <person name="Huang S."/>
            <person name="Zeng J."/>
        </authorList>
    </citation>
    <scope>NUCLEOTIDE SEQUENCE [LARGE SCALE GENOMIC DNA]</scope>
    <source>
        <strain evidence="7">cv. BLH2017</strain>
        <tissue evidence="6">Root</tissue>
    </source>
</reference>
<dbReference type="SUPFAM" id="SSF46689">
    <property type="entry name" value="Homeodomain-like"/>
    <property type="match status" value="1"/>
</dbReference>
<feature type="domain" description="HTH myb-type" evidence="5">
    <location>
        <begin position="67"/>
        <end position="127"/>
    </location>
</feature>
<dbReference type="FunCoup" id="A0A200PLR5">
    <property type="interactions" value="79"/>
</dbReference>
<evidence type="ECO:0000256" key="1">
    <source>
        <dbReference type="ARBA" id="ARBA00023015"/>
    </source>
</evidence>
<feature type="compositionally biased region" description="Polar residues" evidence="4">
    <location>
        <begin position="219"/>
        <end position="229"/>
    </location>
</feature>
<accession>A0A200PLR5</accession>
<dbReference type="PANTHER" id="PTHR31314:SF175">
    <property type="entry name" value="HTH MYB-TYPE DOMAIN-CONTAINING PROTEIN"/>
    <property type="match status" value="1"/>
</dbReference>
<feature type="compositionally biased region" description="Polar residues" evidence="4">
    <location>
        <begin position="1"/>
        <end position="15"/>
    </location>
</feature>
<dbReference type="InterPro" id="IPR006447">
    <property type="entry name" value="Myb_dom_plants"/>
</dbReference>
<dbReference type="InterPro" id="IPR009057">
    <property type="entry name" value="Homeodomain-like_sf"/>
</dbReference>
<proteinExistence type="predicted"/>
<feature type="region of interest" description="Disordered" evidence="4">
    <location>
        <begin position="219"/>
        <end position="246"/>
    </location>
</feature>
<dbReference type="AlphaFoldDB" id="A0A200PLR5"/>
<dbReference type="GO" id="GO:0003677">
    <property type="term" value="F:DNA binding"/>
    <property type="evidence" value="ECO:0007669"/>
    <property type="project" value="InterPro"/>
</dbReference>
<feature type="compositionally biased region" description="Basic and acidic residues" evidence="4">
    <location>
        <begin position="298"/>
        <end position="307"/>
    </location>
</feature>
<evidence type="ECO:0000256" key="4">
    <source>
        <dbReference type="SAM" id="MobiDB-lite"/>
    </source>
</evidence>